<dbReference type="Gramene" id="OGLUM04G19320.1">
    <property type="protein sequence ID" value="OGLUM04G19320.1"/>
    <property type="gene ID" value="OGLUM04G19320"/>
</dbReference>
<evidence type="ECO:0000313" key="2">
    <source>
        <dbReference type="EnsemblPlants" id="OGLUM04G19320.1"/>
    </source>
</evidence>
<dbReference type="HOGENOM" id="CLU_1698186_0_0_1"/>
<feature type="compositionally biased region" description="Low complexity" evidence="1">
    <location>
        <begin position="42"/>
        <end position="53"/>
    </location>
</feature>
<proteinExistence type="predicted"/>
<keyword evidence="3" id="KW-1185">Reference proteome</keyword>
<accession>A0A0D9ZND1</accession>
<feature type="region of interest" description="Disordered" evidence="1">
    <location>
        <begin position="1"/>
        <end position="81"/>
    </location>
</feature>
<evidence type="ECO:0000256" key="1">
    <source>
        <dbReference type="SAM" id="MobiDB-lite"/>
    </source>
</evidence>
<dbReference type="AlphaFoldDB" id="A0A0D9ZND1"/>
<protein>
    <submittedName>
        <fullName evidence="2">Uncharacterized protein</fullName>
    </submittedName>
</protein>
<feature type="compositionally biased region" description="Low complexity" evidence="1">
    <location>
        <begin position="1"/>
        <end position="23"/>
    </location>
</feature>
<feature type="compositionally biased region" description="Basic residues" evidence="1">
    <location>
        <begin position="24"/>
        <end position="33"/>
    </location>
</feature>
<dbReference type="Proteomes" id="UP000026961">
    <property type="component" value="Chromosome 4"/>
</dbReference>
<reference evidence="2" key="2">
    <citation type="submission" date="2018-05" db="EMBL/GenBank/DDBJ databases">
        <title>OgluRS3 (Oryza glumaepatula Reference Sequence Version 3).</title>
        <authorList>
            <person name="Zhang J."/>
            <person name="Kudrna D."/>
            <person name="Lee S."/>
            <person name="Talag J."/>
            <person name="Welchert J."/>
            <person name="Wing R.A."/>
        </authorList>
    </citation>
    <scope>NUCLEOTIDE SEQUENCE [LARGE SCALE GENOMIC DNA]</scope>
</reference>
<reference evidence="2" key="1">
    <citation type="submission" date="2015-04" db="UniProtKB">
        <authorList>
            <consortium name="EnsemblPlants"/>
        </authorList>
    </citation>
    <scope>IDENTIFICATION</scope>
</reference>
<name>A0A0D9ZND1_9ORYZ</name>
<organism evidence="2">
    <name type="scientific">Oryza glumipatula</name>
    <dbReference type="NCBI Taxonomy" id="40148"/>
    <lineage>
        <taxon>Eukaryota</taxon>
        <taxon>Viridiplantae</taxon>
        <taxon>Streptophyta</taxon>
        <taxon>Embryophyta</taxon>
        <taxon>Tracheophyta</taxon>
        <taxon>Spermatophyta</taxon>
        <taxon>Magnoliopsida</taxon>
        <taxon>Liliopsida</taxon>
        <taxon>Poales</taxon>
        <taxon>Poaceae</taxon>
        <taxon>BOP clade</taxon>
        <taxon>Oryzoideae</taxon>
        <taxon>Oryzeae</taxon>
        <taxon>Oryzinae</taxon>
        <taxon>Oryza</taxon>
    </lineage>
</organism>
<dbReference type="EnsemblPlants" id="OGLUM04G19320.1">
    <property type="protein sequence ID" value="OGLUM04G19320.1"/>
    <property type="gene ID" value="OGLUM04G19320"/>
</dbReference>
<evidence type="ECO:0000313" key="3">
    <source>
        <dbReference type="Proteomes" id="UP000026961"/>
    </source>
</evidence>
<sequence length="178" mass="18858">MAMACRAKPASSPPSRAAPAAPGRCRRRRRRPRDRGCPLLPNPRRAAPNPRRAGGNGGRAEPDPNDGNGNLGDDGGGWRRLATVQTTATAAGDLDDDGGAPAWVQDVRRHSLRRRPALLRRIEEVVAAPAVALRSWLCTAAAASSRGWTVGETKEMGGGGESVWGPRLASDLWLAKFG</sequence>